<dbReference type="Proteomes" id="UP000258533">
    <property type="component" value="Unassembled WGS sequence"/>
</dbReference>
<accession>A0A3E1IXS5</accession>
<keyword evidence="1" id="KW-1133">Transmembrane helix</keyword>
<feature type="transmembrane region" description="Helical" evidence="1">
    <location>
        <begin position="39"/>
        <end position="59"/>
    </location>
</feature>
<dbReference type="AlphaFoldDB" id="A0A3E1IXS5"/>
<feature type="transmembrane region" description="Helical" evidence="1">
    <location>
        <begin position="7"/>
        <end position="27"/>
    </location>
</feature>
<evidence type="ECO:0000313" key="2">
    <source>
        <dbReference type="EMBL" id="RFD77782.1"/>
    </source>
</evidence>
<gene>
    <name evidence="2" type="ORF">AXE73_04170</name>
</gene>
<dbReference type="EMBL" id="LRTT01000001">
    <property type="protein sequence ID" value="RFD77782.1"/>
    <property type="molecule type" value="Genomic_DNA"/>
</dbReference>
<keyword evidence="1" id="KW-0812">Transmembrane</keyword>
<keyword evidence="1" id="KW-0472">Membrane</keyword>
<proteinExistence type="predicted"/>
<protein>
    <submittedName>
        <fullName evidence="2">Uncharacterized protein</fullName>
    </submittedName>
</protein>
<evidence type="ECO:0000313" key="3">
    <source>
        <dbReference type="Proteomes" id="UP000258533"/>
    </source>
</evidence>
<sequence>MSFVQKYPYTTALISLVCFAISFWFAIRNMAYCFNGANILGIAGTIIAVVFEIRSVSIIDERLLEQ</sequence>
<name>A0A3E1IXS5_GARVA</name>
<organism evidence="2 3">
    <name type="scientific">Gardnerella vaginalis</name>
    <dbReference type="NCBI Taxonomy" id="2702"/>
    <lineage>
        <taxon>Bacteria</taxon>
        <taxon>Bacillati</taxon>
        <taxon>Actinomycetota</taxon>
        <taxon>Actinomycetes</taxon>
        <taxon>Bifidobacteriales</taxon>
        <taxon>Bifidobacteriaceae</taxon>
        <taxon>Gardnerella</taxon>
    </lineage>
</organism>
<evidence type="ECO:0000256" key="1">
    <source>
        <dbReference type="SAM" id="Phobius"/>
    </source>
</evidence>
<reference evidence="2 3" key="1">
    <citation type="submission" date="2016-02" db="EMBL/GenBank/DDBJ databases">
        <title>Gardnerella vaginalis Subgroups Defined by cpn60 Sequencing and Sialidase Activity in Isolates from Canada, Belgium and Kenya.</title>
        <authorList>
            <person name="Schellenberg J."/>
            <person name="Paramel Jayaprakash T."/>
            <person name="Withana Gamage N."/>
            <person name="Patterson M.H."/>
            <person name="Vaneechoutte M."/>
            <person name="Hill J.E."/>
        </authorList>
    </citation>
    <scope>NUCLEOTIDE SEQUENCE [LARGE SCALE GENOMIC DNA]</scope>
    <source>
        <strain evidence="2 3">N144</strain>
    </source>
</reference>
<dbReference type="RefSeq" id="WP_020758116.1">
    <property type="nucleotide sequence ID" value="NZ_LRTT01000001.1"/>
</dbReference>
<comment type="caution">
    <text evidence="2">The sequence shown here is derived from an EMBL/GenBank/DDBJ whole genome shotgun (WGS) entry which is preliminary data.</text>
</comment>